<keyword evidence="1" id="KW-0472">Membrane</keyword>
<dbReference type="Proteomes" id="UP000692954">
    <property type="component" value="Unassembled WGS sequence"/>
</dbReference>
<comment type="caution">
    <text evidence="2">The sequence shown here is derived from an EMBL/GenBank/DDBJ whole genome shotgun (WGS) entry which is preliminary data.</text>
</comment>
<organism evidence="2 3">
    <name type="scientific">Paramecium sonneborni</name>
    <dbReference type="NCBI Taxonomy" id="65129"/>
    <lineage>
        <taxon>Eukaryota</taxon>
        <taxon>Sar</taxon>
        <taxon>Alveolata</taxon>
        <taxon>Ciliophora</taxon>
        <taxon>Intramacronucleata</taxon>
        <taxon>Oligohymenophorea</taxon>
        <taxon>Peniculida</taxon>
        <taxon>Parameciidae</taxon>
        <taxon>Paramecium</taxon>
    </lineage>
</organism>
<reference evidence="2" key="1">
    <citation type="submission" date="2021-01" db="EMBL/GenBank/DDBJ databases">
        <authorList>
            <consortium name="Genoscope - CEA"/>
            <person name="William W."/>
        </authorList>
    </citation>
    <scope>NUCLEOTIDE SEQUENCE</scope>
</reference>
<proteinExistence type="predicted"/>
<name>A0A8S1RPY2_9CILI</name>
<accession>A0A8S1RPY2</accession>
<feature type="transmembrane region" description="Helical" evidence="1">
    <location>
        <begin position="6"/>
        <end position="27"/>
    </location>
</feature>
<gene>
    <name evidence="2" type="ORF">PSON_ATCC_30995.1.T2070020</name>
</gene>
<keyword evidence="3" id="KW-1185">Reference proteome</keyword>
<evidence type="ECO:0000313" key="2">
    <source>
        <dbReference type="EMBL" id="CAD8129099.1"/>
    </source>
</evidence>
<protein>
    <recommendedName>
        <fullName evidence="4">Transmembrane protein</fullName>
    </recommendedName>
</protein>
<keyword evidence="1" id="KW-0812">Transmembrane</keyword>
<dbReference type="EMBL" id="CAJJDN010000207">
    <property type="protein sequence ID" value="CAD8129099.1"/>
    <property type="molecule type" value="Genomic_DNA"/>
</dbReference>
<sequence length="173" mass="21237">MDNKIFFQNLHLFILISLILIMQYLILSYNQFVIEYLLQQDTQQLVEVHLNYLLFLNHLQQQEIECWDSHNNYTQIQLQQIKIQMMKHLQHIHAIVCVRTQLMELLVKIKQIKLLFFDNNFNQYIPRRIFETYKVVKLLSRNIQGKFQLFNQSLNFTQRIRFICFNNLRLLIF</sequence>
<evidence type="ECO:0000313" key="3">
    <source>
        <dbReference type="Proteomes" id="UP000692954"/>
    </source>
</evidence>
<evidence type="ECO:0008006" key="4">
    <source>
        <dbReference type="Google" id="ProtNLM"/>
    </source>
</evidence>
<dbReference type="AlphaFoldDB" id="A0A8S1RPY2"/>
<keyword evidence="1" id="KW-1133">Transmembrane helix</keyword>
<evidence type="ECO:0000256" key="1">
    <source>
        <dbReference type="SAM" id="Phobius"/>
    </source>
</evidence>